<keyword evidence="4 5" id="KW-0472">Membrane</keyword>
<sequence>MAYAMLATLPPVYGLYSSMCASFFYFFLGSSRHLSLGTLAILSLLVGGCLDRNVTQSLLFSNLSIESSSSMNDSDNIADRVFLASSLAMTVGIMQLIMGFLRLGFLTRLLSRPMLAGFTVGSSVYVGISQLFVVFGLQLKKHTGIFNAPLNFYSICANLPNANWVTLGLSVSCMAVLYVFQLFINPPLRRRIKVPVPVELLVIITSGLISQYLQLRNIYGVRVVGVVPTGFPEPTVPRLSIAGGVIGDAFVIALIGFSLSYSLASFYAYKEGYSVDPNQELVAYGITNVSSSFFTTYPVGASISRTALVVTMGGKSQIVGLVASIIVLLVVFFAGPLFYDVPNCCLSAIILVALRGMVAQLLELPILWRYSIWDFASWVVTFTATVFLDVLYGLIIGVAFSAIVVFVRSQFSKAFAIGRFDSTEFFKPNDIYTACDEDPKVKVIRYEGGLFYAGAELFASSVIDAAGFDPRSIAFRKKRLDGVVKEADAVLASKASEYNSNLLDQEDTRSSSLPLEGRYLLFLHYFKAHLEGGKYTSEGTKAPIGRGSRRGCSCACRNCKHSMSRLEAMNKKQEALNQLSNLLSSVPLTHVILDCSAWTYVDIVGATTLEALIADYNEVGIEVYLASPSRAVHKSLIRSGLLEKFDHSIVYVSVYDAYASSQQLRHQF</sequence>
<dbReference type="GO" id="GO:0055085">
    <property type="term" value="P:transmembrane transport"/>
    <property type="evidence" value="ECO:0007669"/>
    <property type="project" value="InterPro"/>
</dbReference>
<dbReference type="InterPro" id="IPR001902">
    <property type="entry name" value="SLC26A/SulP_fam"/>
</dbReference>
<dbReference type="InterPro" id="IPR002645">
    <property type="entry name" value="STAS_dom"/>
</dbReference>
<dbReference type="CDD" id="cd07042">
    <property type="entry name" value="STAS_SulP_like_sulfate_transporter"/>
    <property type="match status" value="1"/>
</dbReference>
<dbReference type="Pfam" id="PF01740">
    <property type="entry name" value="STAS"/>
    <property type="match status" value="1"/>
</dbReference>
<organism evidence="9">
    <name type="scientific">Hydatigena taeniaeformis</name>
    <name type="common">Feline tapeworm</name>
    <name type="synonym">Taenia taeniaeformis</name>
    <dbReference type="NCBI Taxonomy" id="6205"/>
    <lineage>
        <taxon>Eukaryota</taxon>
        <taxon>Metazoa</taxon>
        <taxon>Spiralia</taxon>
        <taxon>Lophotrochozoa</taxon>
        <taxon>Platyhelminthes</taxon>
        <taxon>Cestoda</taxon>
        <taxon>Eucestoda</taxon>
        <taxon>Cyclophyllidea</taxon>
        <taxon>Taeniidae</taxon>
        <taxon>Hydatigera</taxon>
    </lineage>
</organism>
<dbReference type="InterPro" id="IPR036513">
    <property type="entry name" value="STAS_dom_sf"/>
</dbReference>
<accession>A0A158RE85</accession>
<feature type="domain" description="STAS" evidence="6">
    <location>
        <begin position="431"/>
        <end position="661"/>
    </location>
</feature>
<evidence type="ECO:0000313" key="8">
    <source>
        <dbReference type="Proteomes" id="UP000274429"/>
    </source>
</evidence>
<dbReference type="PANTHER" id="PTHR11814">
    <property type="entry name" value="SULFATE TRANSPORTER"/>
    <property type="match status" value="1"/>
</dbReference>
<reference evidence="7 8" key="2">
    <citation type="submission" date="2018-11" db="EMBL/GenBank/DDBJ databases">
        <authorList>
            <consortium name="Pathogen Informatics"/>
        </authorList>
    </citation>
    <scope>NUCLEOTIDE SEQUENCE [LARGE SCALE GENOMIC DNA]</scope>
</reference>
<comment type="subcellular location">
    <subcellularLocation>
        <location evidence="1">Membrane</location>
        <topology evidence="1">Multi-pass membrane protein</topology>
    </subcellularLocation>
</comment>
<evidence type="ECO:0000256" key="1">
    <source>
        <dbReference type="ARBA" id="ARBA00004141"/>
    </source>
</evidence>
<evidence type="ECO:0000256" key="3">
    <source>
        <dbReference type="ARBA" id="ARBA00022989"/>
    </source>
</evidence>
<proteinExistence type="predicted"/>
<dbReference type="NCBIfam" id="TIGR00815">
    <property type="entry name" value="sulP"/>
    <property type="match status" value="1"/>
</dbReference>
<dbReference type="InterPro" id="IPR011547">
    <property type="entry name" value="SLC26A/SulP_dom"/>
</dbReference>
<feature type="transmembrane region" description="Helical" evidence="5">
    <location>
        <begin position="241"/>
        <end position="269"/>
    </location>
</feature>
<dbReference type="Pfam" id="PF00916">
    <property type="entry name" value="Sulfate_transp"/>
    <property type="match status" value="1"/>
</dbReference>
<evidence type="ECO:0000313" key="7">
    <source>
        <dbReference type="EMBL" id="VDM31110.1"/>
    </source>
</evidence>
<reference evidence="9" key="1">
    <citation type="submission" date="2016-04" db="UniProtKB">
        <authorList>
            <consortium name="WormBaseParasite"/>
        </authorList>
    </citation>
    <scope>IDENTIFICATION</scope>
</reference>
<evidence type="ECO:0000256" key="2">
    <source>
        <dbReference type="ARBA" id="ARBA00022692"/>
    </source>
</evidence>
<evidence type="ECO:0000259" key="6">
    <source>
        <dbReference type="PROSITE" id="PS50801"/>
    </source>
</evidence>
<evidence type="ECO:0000313" key="9">
    <source>
        <dbReference type="WBParaSite" id="TTAC_0000685301-mRNA-1"/>
    </source>
</evidence>
<dbReference type="EMBL" id="UYWX01020326">
    <property type="protein sequence ID" value="VDM31110.1"/>
    <property type="molecule type" value="Genomic_DNA"/>
</dbReference>
<protein>
    <submittedName>
        <fullName evidence="9">STAS domain-containing protein</fullName>
    </submittedName>
</protein>
<dbReference type="Proteomes" id="UP000274429">
    <property type="component" value="Unassembled WGS sequence"/>
</dbReference>
<keyword evidence="2 5" id="KW-0812">Transmembrane</keyword>
<dbReference type="OrthoDB" id="288203at2759"/>
<keyword evidence="3 5" id="KW-1133">Transmembrane helix</keyword>
<feature type="transmembrane region" description="Helical" evidence="5">
    <location>
        <begin position="318"/>
        <end position="339"/>
    </location>
</feature>
<feature type="transmembrane region" description="Helical" evidence="5">
    <location>
        <begin position="81"/>
        <end position="103"/>
    </location>
</feature>
<dbReference type="Gene3D" id="3.30.750.24">
    <property type="entry name" value="STAS domain"/>
    <property type="match status" value="1"/>
</dbReference>
<feature type="transmembrane region" description="Helical" evidence="5">
    <location>
        <begin position="196"/>
        <end position="213"/>
    </location>
</feature>
<feature type="transmembrane region" description="Helical" evidence="5">
    <location>
        <begin position="12"/>
        <end position="28"/>
    </location>
</feature>
<evidence type="ECO:0000256" key="4">
    <source>
        <dbReference type="ARBA" id="ARBA00023136"/>
    </source>
</evidence>
<keyword evidence="8" id="KW-1185">Reference proteome</keyword>
<dbReference type="SUPFAM" id="SSF52091">
    <property type="entry name" value="SpoIIaa-like"/>
    <property type="match status" value="1"/>
</dbReference>
<dbReference type="WBParaSite" id="TTAC_0000685301-mRNA-1">
    <property type="protein sequence ID" value="TTAC_0000685301-mRNA-1"/>
    <property type="gene ID" value="TTAC_0000685301"/>
</dbReference>
<feature type="transmembrane region" description="Helical" evidence="5">
    <location>
        <begin position="346"/>
        <end position="368"/>
    </location>
</feature>
<name>A0A158RE85_HYDTA</name>
<dbReference type="AlphaFoldDB" id="A0A158RE85"/>
<feature type="transmembrane region" description="Helical" evidence="5">
    <location>
        <begin position="281"/>
        <end position="298"/>
    </location>
</feature>
<feature type="transmembrane region" description="Helical" evidence="5">
    <location>
        <begin position="380"/>
        <end position="407"/>
    </location>
</feature>
<feature type="transmembrane region" description="Helical" evidence="5">
    <location>
        <begin position="115"/>
        <end position="137"/>
    </location>
</feature>
<dbReference type="STRING" id="6205.A0A158RE85"/>
<gene>
    <name evidence="7" type="ORF">TTAC_LOCUS6838</name>
</gene>
<evidence type="ECO:0000256" key="5">
    <source>
        <dbReference type="SAM" id="Phobius"/>
    </source>
</evidence>
<dbReference type="GO" id="GO:0016020">
    <property type="term" value="C:membrane"/>
    <property type="evidence" value="ECO:0007669"/>
    <property type="project" value="UniProtKB-SubCell"/>
</dbReference>
<feature type="transmembrane region" description="Helical" evidence="5">
    <location>
        <begin position="164"/>
        <end position="184"/>
    </location>
</feature>
<dbReference type="PROSITE" id="PS50801">
    <property type="entry name" value="STAS"/>
    <property type="match status" value="1"/>
</dbReference>